<dbReference type="EMBL" id="CAACVJ010000183">
    <property type="protein sequence ID" value="VEP14423.1"/>
    <property type="molecule type" value="Genomic_DNA"/>
</dbReference>
<reference evidence="1 2" key="1">
    <citation type="submission" date="2019-01" db="EMBL/GenBank/DDBJ databases">
        <authorList>
            <person name="Brito A."/>
        </authorList>
    </citation>
    <scope>NUCLEOTIDE SEQUENCE [LARGE SCALE GENOMIC DNA]</scope>
    <source>
        <strain evidence="1">1</strain>
    </source>
</reference>
<evidence type="ECO:0000313" key="1">
    <source>
        <dbReference type="EMBL" id="VEP14423.1"/>
    </source>
</evidence>
<proteinExistence type="predicted"/>
<name>A0A563VSN2_9CYAN</name>
<protein>
    <submittedName>
        <fullName evidence="1">Uncharacterized protein</fullName>
    </submittedName>
</protein>
<keyword evidence="2" id="KW-1185">Reference proteome</keyword>
<gene>
    <name evidence="1" type="ORF">H1P_2630001</name>
</gene>
<dbReference type="AlphaFoldDB" id="A0A563VSN2"/>
<organism evidence="1 2">
    <name type="scientific">Hyella patelloides LEGE 07179</name>
    <dbReference type="NCBI Taxonomy" id="945734"/>
    <lineage>
        <taxon>Bacteria</taxon>
        <taxon>Bacillati</taxon>
        <taxon>Cyanobacteriota</taxon>
        <taxon>Cyanophyceae</taxon>
        <taxon>Pleurocapsales</taxon>
        <taxon>Hyellaceae</taxon>
        <taxon>Hyella</taxon>
    </lineage>
</organism>
<sequence length="45" mass="5158">MRQISFGCKSISDVGLWVKEANYQQYTNKFADNQSINLETKSLSN</sequence>
<evidence type="ECO:0000313" key="2">
    <source>
        <dbReference type="Proteomes" id="UP000320055"/>
    </source>
</evidence>
<dbReference type="Proteomes" id="UP000320055">
    <property type="component" value="Unassembled WGS sequence"/>
</dbReference>
<accession>A0A563VSN2</accession>